<feature type="signal peptide" evidence="2">
    <location>
        <begin position="1"/>
        <end position="24"/>
    </location>
</feature>
<dbReference type="PANTHER" id="PTHR48081">
    <property type="entry name" value="AB HYDROLASE SUPERFAMILY PROTEIN C4A8.06C"/>
    <property type="match status" value="1"/>
</dbReference>
<organism evidence="4 5">
    <name type="scientific">Croceibacterium mercuriale</name>
    <dbReference type="NCBI Taxonomy" id="1572751"/>
    <lineage>
        <taxon>Bacteria</taxon>
        <taxon>Pseudomonadati</taxon>
        <taxon>Pseudomonadota</taxon>
        <taxon>Alphaproteobacteria</taxon>
        <taxon>Sphingomonadales</taxon>
        <taxon>Erythrobacteraceae</taxon>
        <taxon>Croceibacterium</taxon>
    </lineage>
</organism>
<dbReference type="STRING" id="1572751.PK98_09100"/>
<evidence type="ECO:0000259" key="3">
    <source>
        <dbReference type="Pfam" id="PF20434"/>
    </source>
</evidence>
<dbReference type="Gene3D" id="3.40.50.1820">
    <property type="entry name" value="alpha/beta hydrolase"/>
    <property type="match status" value="1"/>
</dbReference>
<evidence type="ECO:0000313" key="4">
    <source>
        <dbReference type="EMBL" id="KHL26540.1"/>
    </source>
</evidence>
<dbReference type="SUPFAM" id="SSF53474">
    <property type="entry name" value="alpha/beta-Hydrolases"/>
    <property type="match status" value="1"/>
</dbReference>
<keyword evidence="2" id="KW-0732">Signal</keyword>
<comment type="caution">
    <text evidence="4">The sequence shown here is derived from an EMBL/GenBank/DDBJ whole genome shotgun (WGS) entry which is preliminary data.</text>
</comment>
<dbReference type="RefSeq" id="WP_039095904.1">
    <property type="nucleotide sequence ID" value="NZ_JTDN01000001.1"/>
</dbReference>
<feature type="chain" id="PRO_5002067951" evidence="2">
    <location>
        <begin position="25"/>
        <end position="327"/>
    </location>
</feature>
<dbReference type="EMBL" id="JTDN01000001">
    <property type="protein sequence ID" value="KHL26540.1"/>
    <property type="molecule type" value="Genomic_DNA"/>
</dbReference>
<evidence type="ECO:0000256" key="2">
    <source>
        <dbReference type="SAM" id="SignalP"/>
    </source>
</evidence>
<dbReference type="AlphaFoldDB" id="A0A0B2C2Z1"/>
<dbReference type="InterPro" id="IPR049492">
    <property type="entry name" value="BD-FAE-like_dom"/>
</dbReference>
<keyword evidence="5" id="KW-1185">Reference proteome</keyword>
<dbReference type="GO" id="GO:0016787">
    <property type="term" value="F:hydrolase activity"/>
    <property type="evidence" value="ECO:0007669"/>
    <property type="project" value="UniProtKB-KW"/>
</dbReference>
<proteinExistence type="predicted"/>
<name>A0A0B2C2Z1_9SPHN</name>
<dbReference type="InterPro" id="IPR029058">
    <property type="entry name" value="AB_hydrolase_fold"/>
</dbReference>
<dbReference type="PANTHER" id="PTHR48081:SF13">
    <property type="entry name" value="ALPHA_BETA HYDROLASE"/>
    <property type="match status" value="1"/>
</dbReference>
<reference evidence="4 5" key="1">
    <citation type="submission" date="2014-11" db="EMBL/GenBank/DDBJ databases">
        <title>Draft genome sequence of Kirrobacter mercurialis.</title>
        <authorList>
            <person name="Coil D.A."/>
            <person name="Eisen J.A."/>
        </authorList>
    </citation>
    <scope>NUCLEOTIDE SEQUENCE [LARGE SCALE GENOMIC DNA]</scope>
    <source>
        <strain evidence="4 5">Coronado</strain>
    </source>
</reference>
<evidence type="ECO:0000256" key="1">
    <source>
        <dbReference type="ARBA" id="ARBA00022801"/>
    </source>
</evidence>
<protein>
    <submittedName>
        <fullName evidence="4">Esterase</fullName>
    </submittedName>
</protein>
<accession>A0A0B2C2Z1</accession>
<dbReference type="Proteomes" id="UP000030988">
    <property type="component" value="Unassembled WGS sequence"/>
</dbReference>
<dbReference type="InterPro" id="IPR050300">
    <property type="entry name" value="GDXG_lipolytic_enzyme"/>
</dbReference>
<dbReference type="Pfam" id="PF20434">
    <property type="entry name" value="BD-FAE"/>
    <property type="match status" value="1"/>
</dbReference>
<sequence length="327" mass="35174">MIRQVISGSLVPLLAALSHLPAAAQTIPVDDSYTVSRRLAANGAEHPEFRLPVLTMVEGQQMLFDRLYKTIGERELHSDIFLPPATAKLGQAIVLVHGGGWHAGNKSNFYAMASLLAQRGYVVVLPEFRLALEAGYPAGLLDVNDAIRWTMAQAGEFGIDPARIAIGGESSGGQMASLLAYTGGSALFSSGPDDAPRVNALIDIDGVIDFTVPLALANENRNDATPAARWLGGSWEQAPDRWREASAATHVGHRSPPTLIISGEQDRFTAGMEKVLPVLDAHGIPNRHVHFADQPHAFWLFEPYASQIVADIDGFLRSIAPAPEPRP</sequence>
<keyword evidence="1" id="KW-0378">Hydrolase</keyword>
<evidence type="ECO:0000313" key="5">
    <source>
        <dbReference type="Proteomes" id="UP000030988"/>
    </source>
</evidence>
<gene>
    <name evidence="4" type="ORF">PK98_09100</name>
</gene>
<dbReference type="OrthoDB" id="9771666at2"/>
<feature type="domain" description="BD-FAE-like" evidence="3">
    <location>
        <begin position="79"/>
        <end position="268"/>
    </location>
</feature>